<organism evidence="7 8">
    <name type="scientific">Thelephora terrestris</name>
    <dbReference type="NCBI Taxonomy" id="56493"/>
    <lineage>
        <taxon>Eukaryota</taxon>
        <taxon>Fungi</taxon>
        <taxon>Dikarya</taxon>
        <taxon>Basidiomycota</taxon>
        <taxon>Agaricomycotina</taxon>
        <taxon>Agaricomycetes</taxon>
        <taxon>Thelephorales</taxon>
        <taxon>Thelephoraceae</taxon>
        <taxon>Thelephora</taxon>
    </lineage>
</organism>
<dbReference type="Pfam" id="PF09732">
    <property type="entry name" value="CactinC_cactus"/>
    <property type="match status" value="1"/>
</dbReference>
<evidence type="ECO:0000313" key="7">
    <source>
        <dbReference type="EMBL" id="KAF9780280.1"/>
    </source>
</evidence>
<dbReference type="PANTHER" id="PTHR21737">
    <property type="entry name" value="POLYGLUTAMINE BINDING PROTEIN 1/MARVEL MEMBRANE-ASSOCIATING DOMAIN CONTAINING 3"/>
    <property type="match status" value="1"/>
</dbReference>
<dbReference type="PANTHER" id="PTHR21737:SF4">
    <property type="entry name" value="SPLICING FACTOR CACTIN"/>
    <property type="match status" value="1"/>
</dbReference>
<accession>A0A9P6H671</accession>
<dbReference type="GO" id="GO:0005681">
    <property type="term" value="C:spliceosomal complex"/>
    <property type="evidence" value="ECO:0007669"/>
    <property type="project" value="TreeGrafter"/>
</dbReference>
<comment type="caution">
    <text evidence="7">The sequence shown here is derived from an EMBL/GenBank/DDBJ whole genome shotgun (WGS) entry which is preliminary data.</text>
</comment>
<dbReference type="InterPro" id="IPR018816">
    <property type="entry name" value="Cactin_central"/>
</dbReference>
<feature type="compositionally biased region" description="Basic and acidic residues" evidence="4">
    <location>
        <begin position="37"/>
        <end position="55"/>
    </location>
</feature>
<dbReference type="Pfam" id="PF10312">
    <property type="entry name" value="Cactin_mid"/>
    <property type="match status" value="1"/>
</dbReference>
<feature type="domain" description="Splicing factor Cactin C-terminal" evidence="5">
    <location>
        <begin position="533"/>
        <end position="657"/>
    </location>
</feature>
<feature type="domain" description="Splicing factor cactin central" evidence="6">
    <location>
        <begin position="182"/>
        <end position="375"/>
    </location>
</feature>
<feature type="region of interest" description="Disordered" evidence="4">
    <location>
        <begin position="1"/>
        <end position="99"/>
    </location>
</feature>
<feature type="compositionally biased region" description="Basic residues" evidence="4">
    <location>
        <begin position="82"/>
        <end position="91"/>
    </location>
</feature>
<evidence type="ECO:0000313" key="8">
    <source>
        <dbReference type="Proteomes" id="UP000736335"/>
    </source>
</evidence>
<comment type="similarity">
    <text evidence="1">Belongs to the CACTIN family.</text>
</comment>
<evidence type="ECO:0000256" key="4">
    <source>
        <dbReference type="SAM" id="MobiDB-lite"/>
    </source>
</evidence>
<reference evidence="7" key="1">
    <citation type="journal article" date="2020" name="Nat. Commun.">
        <title>Large-scale genome sequencing of mycorrhizal fungi provides insights into the early evolution of symbiotic traits.</title>
        <authorList>
            <person name="Miyauchi S."/>
            <person name="Kiss E."/>
            <person name="Kuo A."/>
            <person name="Drula E."/>
            <person name="Kohler A."/>
            <person name="Sanchez-Garcia M."/>
            <person name="Morin E."/>
            <person name="Andreopoulos B."/>
            <person name="Barry K.W."/>
            <person name="Bonito G."/>
            <person name="Buee M."/>
            <person name="Carver A."/>
            <person name="Chen C."/>
            <person name="Cichocki N."/>
            <person name="Clum A."/>
            <person name="Culley D."/>
            <person name="Crous P.W."/>
            <person name="Fauchery L."/>
            <person name="Girlanda M."/>
            <person name="Hayes R.D."/>
            <person name="Keri Z."/>
            <person name="LaButti K."/>
            <person name="Lipzen A."/>
            <person name="Lombard V."/>
            <person name="Magnuson J."/>
            <person name="Maillard F."/>
            <person name="Murat C."/>
            <person name="Nolan M."/>
            <person name="Ohm R.A."/>
            <person name="Pangilinan J."/>
            <person name="Pereira M.F."/>
            <person name="Perotto S."/>
            <person name="Peter M."/>
            <person name="Pfister S."/>
            <person name="Riley R."/>
            <person name="Sitrit Y."/>
            <person name="Stielow J.B."/>
            <person name="Szollosi G."/>
            <person name="Zifcakova L."/>
            <person name="Stursova M."/>
            <person name="Spatafora J.W."/>
            <person name="Tedersoo L."/>
            <person name="Vaario L.M."/>
            <person name="Yamada A."/>
            <person name="Yan M."/>
            <person name="Wang P."/>
            <person name="Xu J."/>
            <person name="Bruns T."/>
            <person name="Baldrian P."/>
            <person name="Vilgalys R."/>
            <person name="Dunand C."/>
            <person name="Henrissat B."/>
            <person name="Grigoriev I.V."/>
            <person name="Hibbett D."/>
            <person name="Nagy L.G."/>
            <person name="Martin F.M."/>
        </authorList>
    </citation>
    <scope>NUCLEOTIDE SEQUENCE</scope>
    <source>
        <strain evidence="7">UH-Tt-Lm1</strain>
    </source>
</reference>
<reference evidence="7" key="2">
    <citation type="submission" date="2020-11" db="EMBL/GenBank/DDBJ databases">
        <authorList>
            <consortium name="DOE Joint Genome Institute"/>
            <person name="Kuo A."/>
            <person name="Miyauchi S."/>
            <person name="Kiss E."/>
            <person name="Drula E."/>
            <person name="Kohler A."/>
            <person name="Sanchez-Garcia M."/>
            <person name="Andreopoulos B."/>
            <person name="Barry K.W."/>
            <person name="Bonito G."/>
            <person name="Buee M."/>
            <person name="Carver A."/>
            <person name="Chen C."/>
            <person name="Cichocki N."/>
            <person name="Clum A."/>
            <person name="Culley D."/>
            <person name="Crous P.W."/>
            <person name="Fauchery L."/>
            <person name="Girlanda M."/>
            <person name="Hayes R."/>
            <person name="Keri Z."/>
            <person name="Labutti K."/>
            <person name="Lipzen A."/>
            <person name="Lombard V."/>
            <person name="Magnuson J."/>
            <person name="Maillard F."/>
            <person name="Morin E."/>
            <person name="Murat C."/>
            <person name="Nolan M."/>
            <person name="Ohm R."/>
            <person name="Pangilinan J."/>
            <person name="Pereira M."/>
            <person name="Perotto S."/>
            <person name="Peter M."/>
            <person name="Riley R."/>
            <person name="Sitrit Y."/>
            <person name="Stielow B."/>
            <person name="Szollosi G."/>
            <person name="Zifcakova L."/>
            <person name="Stursova M."/>
            <person name="Spatafora J.W."/>
            <person name="Tedersoo L."/>
            <person name="Vaario L.-M."/>
            <person name="Yamada A."/>
            <person name="Yan M."/>
            <person name="Wang P."/>
            <person name="Xu J."/>
            <person name="Bruns T."/>
            <person name="Baldrian P."/>
            <person name="Vilgalys R."/>
            <person name="Henrissat B."/>
            <person name="Grigoriev I.V."/>
            <person name="Hibbett D."/>
            <person name="Nagy L.G."/>
            <person name="Martin F.M."/>
        </authorList>
    </citation>
    <scope>NUCLEOTIDE SEQUENCE</scope>
    <source>
        <strain evidence="7">UH-Tt-Lm1</strain>
    </source>
</reference>
<dbReference type="EMBL" id="WIUZ02000017">
    <property type="protein sequence ID" value="KAF9780280.1"/>
    <property type="molecule type" value="Genomic_DNA"/>
</dbReference>
<dbReference type="OrthoDB" id="265955at2759"/>
<evidence type="ECO:0000256" key="3">
    <source>
        <dbReference type="SAM" id="Coils"/>
    </source>
</evidence>
<feature type="compositionally biased region" description="Basic and acidic residues" evidence="4">
    <location>
        <begin position="1"/>
        <end position="30"/>
    </location>
</feature>
<dbReference type="GO" id="GO:0005737">
    <property type="term" value="C:cytoplasm"/>
    <property type="evidence" value="ECO:0007669"/>
    <property type="project" value="TreeGrafter"/>
</dbReference>
<evidence type="ECO:0000256" key="2">
    <source>
        <dbReference type="ARBA" id="ARBA00034534"/>
    </source>
</evidence>
<name>A0A9P6H671_9AGAM</name>
<evidence type="ECO:0000259" key="5">
    <source>
        <dbReference type="Pfam" id="PF09732"/>
    </source>
</evidence>
<evidence type="ECO:0000256" key="1">
    <source>
        <dbReference type="ARBA" id="ARBA00006895"/>
    </source>
</evidence>
<keyword evidence="8" id="KW-1185">Reference proteome</keyword>
<gene>
    <name evidence="7" type="ORF">BJ322DRAFT_1085654</name>
</gene>
<dbReference type="AlphaFoldDB" id="A0A9P6H671"/>
<keyword evidence="3" id="KW-0175">Coiled coil</keyword>
<evidence type="ECO:0000259" key="6">
    <source>
        <dbReference type="Pfam" id="PF10312"/>
    </source>
</evidence>
<dbReference type="InterPro" id="IPR019134">
    <property type="entry name" value="Cactin_C"/>
</dbReference>
<dbReference type="GO" id="GO:0045292">
    <property type="term" value="P:mRNA cis splicing, via spliceosome"/>
    <property type="evidence" value="ECO:0007669"/>
    <property type="project" value="TreeGrafter"/>
</dbReference>
<dbReference type="Proteomes" id="UP000736335">
    <property type="component" value="Unassembled WGS sequence"/>
</dbReference>
<dbReference type="SMART" id="SM01050">
    <property type="entry name" value="CactinC_cactus"/>
    <property type="match status" value="1"/>
</dbReference>
<feature type="coiled-coil region" evidence="3">
    <location>
        <begin position="142"/>
        <end position="186"/>
    </location>
</feature>
<sequence length="657" mass="77604">MGRDRSRSLSDDDRRRERRRDRSKERDDSRRRRSRSKSKDRDGGDRDRDRDGESSRRRHRSRSRDGERSHKRRKREVSAERKARKAEKKRAKAEEEARQVAELSVYSATDNPFHDINLGQQFRWHKKAEKERKQGLTVAEAQRKDVIRRQEAKEELERLNKRRADREAEQRLREQEEIKMQRLNESAQMSEWLAKDGDFRLDQERQRAVIRIKERRAKAIDFLALNLRYANPDPDEDGEFDLDAAGVEIDLDEPYNIFDNLSPQQMDELHDDIQHYLALEKSDYNIEFWTNMMVVCKGRIERNQQRQQMGIEAAAVVESDIANLLAGKSYEHLVTLQRQIQAKLASREPMDVEYWEGLLKKLLVYKAQSKLKAHHEVVVQNRLEQLRKRQRDEALRAQQELLAGAAANLSLNKFTPAAEQEPVTEKVEPYHRSMSPEPVDITKLSYEERQIDIITAAEDRRNLIERRKAVKSSQFVVKPTAPVPDAPKQVEAPVDADLASEAMFRAEAEKDMDEEEEFFNVEESLPNPETYSWEDKYRPRKPRYLNKVHTGYEWNKYNQTHYDADNPPPKVVQGYKFNIFYPDLIEGAKTPSYVKIKEPGNDETVVLRFTAGPPYEDIAFRIVNRDWEFSHKKGFKCTFDRGCLSLWFNFRRDYYRK</sequence>
<proteinExistence type="inferred from homology"/>
<protein>
    <recommendedName>
        <fullName evidence="2">Splicing factor Cactin</fullName>
    </recommendedName>
</protein>